<evidence type="ECO:0000313" key="2">
    <source>
        <dbReference type="EMBL" id="RAI33622.1"/>
    </source>
</evidence>
<accession>A0A327K8C1</accession>
<sequence length="98" mass="9985">MKLASFDPRLRRDRIEAVPGHRVPTRIEIMSHTSRVLSLAFAGALAAALASPAAALSNDPSEPSAARLDPIVQAQAPSVPDAPPAPSAGTPSASEPAA</sequence>
<organism evidence="2 3">
    <name type="scientific">Rhodoplanes roseus</name>
    <dbReference type="NCBI Taxonomy" id="29409"/>
    <lineage>
        <taxon>Bacteria</taxon>
        <taxon>Pseudomonadati</taxon>
        <taxon>Pseudomonadota</taxon>
        <taxon>Alphaproteobacteria</taxon>
        <taxon>Hyphomicrobiales</taxon>
        <taxon>Nitrobacteraceae</taxon>
        <taxon>Rhodoplanes</taxon>
    </lineage>
</organism>
<reference evidence="2 3" key="1">
    <citation type="submission" date="2017-07" db="EMBL/GenBank/DDBJ databases">
        <title>Draft Genome Sequences of Select Purple Nonsulfur Bacteria.</title>
        <authorList>
            <person name="Lasarre B."/>
            <person name="Mckinlay J.B."/>
        </authorList>
    </citation>
    <scope>NUCLEOTIDE SEQUENCE [LARGE SCALE GENOMIC DNA]</scope>
    <source>
        <strain evidence="2 3">DSM 5909</strain>
    </source>
</reference>
<name>A0A327K8C1_9BRAD</name>
<dbReference type="Proteomes" id="UP000249130">
    <property type="component" value="Unassembled WGS sequence"/>
</dbReference>
<keyword evidence="3" id="KW-1185">Reference proteome</keyword>
<evidence type="ECO:0000256" key="1">
    <source>
        <dbReference type="SAM" id="MobiDB-lite"/>
    </source>
</evidence>
<evidence type="ECO:0000313" key="3">
    <source>
        <dbReference type="Proteomes" id="UP000249130"/>
    </source>
</evidence>
<dbReference type="EMBL" id="NPEX01000689">
    <property type="protein sequence ID" value="RAI33622.1"/>
    <property type="molecule type" value="Genomic_DNA"/>
</dbReference>
<gene>
    <name evidence="2" type="ORF">CH341_31730</name>
</gene>
<feature type="region of interest" description="Disordered" evidence="1">
    <location>
        <begin position="54"/>
        <end position="98"/>
    </location>
</feature>
<comment type="caution">
    <text evidence="2">The sequence shown here is derived from an EMBL/GenBank/DDBJ whole genome shotgun (WGS) entry which is preliminary data.</text>
</comment>
<protein>
    <submittedName>
        <fullName evidence="2">Uncharacterized protein</fullName>
    </submittedName>
</protein>
<feature type="non-terminal residue" evidence="2">
    <location>
        <position position="98"/>
    </location>
</feature>
<proteinExistence type="predicted"/>
<dbReference type="AlphaFoldDB" id="A0A327K8C1"/>
<feature type="compositionally biased region" description="Low complexity" evidence="1">
    <location>
        <begin position="87"/>
        <end position="98"/>
    </location>
</feature>